<protein>
    <submittedName>
        <fullName evidence="1">Uncharacterized protein</fullName>
    </submittedName>
</protein>
<organism evidence="1 2">
    <name type="scientific">Kaistia terrae</name>
    <dbReference type="NCBI Taxonomy" id="537017"/>
    <lineage>
        <taxon>Bacteria</taxon>
        <taxon>Pseudomonadati</taxon>
        <taxon>Pseudomonadota</taxon>
        <taxon>Alphaproteobacteria</taxon>
        <taxon>Hyphomicrobiales</taxon>
        <taxon>Kaistiaceae</taxon>
        <taxon>Kaistia</taxon>
    </lineage>
</organism>
<accession>A0ABW0Q1Z4</accession>
<dbReference type="RefSeq" id="WP_266345317.1">
    <property type="nucleotide sequence ID" value="NZ_JAPKNH010000007.1"/>
</dbReference>
<dbReference type="EMBL" id="JBHSML010000012">
    <property type="protein sequence ID" value="MFC5517932.1"/>
    <property type="molecule type" value="Genomic_DNA"/>
</dbReference>
<gene>
    <name evidence="1" type="ORF">ACFPP9_19285</name>
</gene>
<evidence type="ECO:0000313" key="2">
    <source>
        <dbReference type="Proteomes" id="UP001596150"/>
    </source>
</evidence>
<proteinExistence type="predicted"/>
<evidence type="ECO:0000313" key="1">
    <source>
        <dbReference type="EMBL" id="MFC5517932.1"/>
    </source>
</evidence>
<sequence>MTLWQLLGGQIILSDEEGLDKPKRQAKLATLFRGTQPDRPVVVLDEQLLPASEQRKYRNTIEQPVKGVVTKAKKLLVQTRSEKPETTGSVLWIFNNGYTALDHGTLEALAINPIRQDTRNIDGVIVSGCYYHSDGYDSFFLWPYSYVPIRVDHPYQPRVCLTCQ</sequence>
<name>A0ABW0Q1Z4_9HYPH</name>
<keyword evidence="2" id="KW-1185">Reference proteome</keyword>
<reference evidence="2" key="1">
    <citation type="journal article" date="2019" name="Int. J. Syst. Evol. Microbiol.">
        <title>The Global Catalogue of Microorganisms (GCM) 10K type strain sequencing project: providing services to taxonomists for standard genome sequencing and annotation.</title>
        <authorList>
            <consortium name="The Broad Institute Genomics Platform"/>
            <consortium name="The Broad Institute Genome Sequencing Center for Infectious Disease"/>
            <person name="Wu L."/>
            <person name="Ma J."/>
        </authorList>
    </citation>
    <scope>NUCLEOTIDE SEQUENCE [LARGE SCALE GENOMIC DNA]</scope>
    <source>
        <strain evidence="2">KACC 12633</strain>
    </source>
</reference>
<comment type="caution">
    <text evidence="1">The sequence shown here is derived from an EMBL/GenBank/DDBJ whole genome shotgun (WGS) entry which is preliminary data.</text>
</comment>
<dbReference type="Proteomes" id="UP001596150">
    <property type="component" value="Unassembled WGS sequence"/>
</dbReference>